<protein>
    <submittedName>
        <fullName evidence="2">Tuliposide A-converting enzyme b2, amyloplastic</fullName>
    </submittedName>
</protein>
<dbReference type="SUPFAM" id="SSF53474">
    <property type="entry name" value="alpha/beta-Hydrolases"/>
    <property type="match status" value="1"/>
</dbReference>
<gene>
    <name evidence="2" type="primary">TCEA-B2_2</name>
    <name evidence="2" type="ORF">Zm00014a_039670</name>
</gene>
<dbReference type="Gene3D" id="3.40.50.1820">
    <property type="entry name" value="alpha/beta hydrolase"/>
    <property type="match status" value="1"/>
</dbReference>
<dbReference type="ExpressionAtlas" id="A0A3L6DWY3">
    <property type="expression patterns" value="baseline and differential"/>
</dbReference>
<proteinExistence type="predicted"/>
<dbReference type="InterPro" id="IPR013094">
    <property type="entry name" value="AB_hydrolase_3"/>
</dbReference>
<reference evidence="2" key="1">
    <citation type="journal article" date="2018" name="Nat. Genet.">
        <title>Extensive intraspecific gene order and gene structural variations between Mo17 and other maize genomes.</title>
        <authorList>
            <person name="Sun S."/>
            <person name="Zhou Y."/>
            <person name="Chen J."/>
            <person name="Shi J."/>
            <person name="Zhao H."/>
            <person name="Zhao H."/>
            <person name="Song W."/>
            <person name="Zhang M."/>
            <person name="Cui Y."/>
            <person name="Dong X."/>
            <person name="Liu H."/>
            <person name="Ma X."/>
            <person name="Jiao Y."/>
            <person name="Wang B."/>
            <person name="Wei X."/>
            <person name="Stein J.C."/>
            <person name="Glaubitz J.C."/>
            <person name="Lu F."/>
            <person name="Yu G."/>
            <person name="Liang C."/>
            <person name="Fengler K."/>
            <person name="Li B."/>
            <person name="Rafalski A."/>
            <person name="Schnable P.S."/>
            <person name="Ware D.H."/>
            <person name="Buckler E.S."/>
            <person name="Lai J."/>
        </authorList>
    </citation>
    <scope>NUCLEOTIDE SEQUENCE [LARGE SCALE GENOMIC DNA]</scope>
    <source>
        <tissue evidence="2">Seedling</tissue>
    </source>
</reference>
<sequence length="397" mass="42556">MNFHTASFCASAAIGLPTAPKISASLATGRFACRSERCLETWTFRSPAICLLAATPTRCTLTDTMDPSSDIILDTPFFRIYSDRRIDRLVGTDTVPAGFDPATGVTSKDVVLDSNSGLYVRLYLPDTATGSDHYSKKFPVLVYFHGGGFVTHSAASPPYQPFLNTLAAKAGLLIVSVNYRLAPEHPLPAGYEDSFRALKWAASGSGDPWLSHHGDLGRIFLAGDSSGGNFVHNVAMMAAASELQIEGAVLLHAGFAGKQRIDGEKPESVALTQKLWGIVCPEATDGVDDPRMNPLAAAAPSLRNLPCERVLVCAAELDSLRARNRAYYDALAASGWGGTVEWLESKGKQHAFFLYDSGCGEAVELMDRLVAFFAGNLNSSCVDVTTHHTTTSGETLR</sequence>
<dbReference type="Pfam" id="PF07859">
    <property type="entry name" value="Abhydrolase_3"/>
    <property type="match status" value="1"/>
</dbReference>
<dbReference type="AlphaFoldDB" id="A0A3L6DWY3"/>
<evidence type="ECO:0000259" key="1">
    <source>
        <dbReference type="Pfam" id="PF07859"/>
    </source>
</evidence>
<dbReference type="PANTHER" id="PTHR23024:SF468">
    <property type="entry name" value="CARBOXYLESTERASE 2-RELATED"/>
    <property type="match status" value="1"/>
</dbReference>
<accession>A0A3L6DWY3</accession>
<evidence type="ECO:0000313" key="2">
    <source>
        <dbReference type="EMBL" id="PWZ12357.1"/>
    </source>
</evidence>
<feature type="domain" description="Alpha/beta hydrolase fold-3" evidence="1">
    <location>
        <begin position="141"/>
        <end position="353"/>
    </location>
</feature>
<dbReference type="InterPro" id="IPR050466">
    <property type="entry name" value="Carboxylest/Gibb_receptor"/>
</dbReference>
<organism evidence="2">
    <name type="scientific">Zea mays</name>
    <name type="common">Maize</name>
    <dbReference type="NCBI Taxonomy" id="4577"/>
    <lineage>
        <taxon>Eukaryota</taxon>
        <taxon>Viridiplantae</taxon>
        <taxon>Streptophyta</taxon>
        <taxon>Embryophyta</taxon>
        <taxon>Tracheophyta</taxon>
        <taxon>Spermatophyta</taxon>
        <taxon>Magnoliopsida</taxon>
        <taxon>Liliopsida</taxon>
        <taxon>Poales</taxon>
        <taxon>Poaceae</taxon>
        <taxon>PACMAD clade</taxon>
        <taxon>Panicoideae</taxon>
        <taxon>Andropogonodae</taxon>
        <taxon>Andropogoneae</taxon>
        <taxon>Tripsacinae</taxon>
        <taxon>Zea</taxon>
    </lineage>
</organism>
<dbReference type="InterPro" id="IPR029058">
    <property type="entry name" value="AB_hydrolase_fold"/>
</dbReference>
<dbReference type="EMBL" id="NCVQ01000008">
    <property type="protein sequence ID" value="PWZ12357.1"/>
    <property type="molecule type" value="Genomic_DNA"/>
</dbReference>
<dbReference type="Proteomes" id="UP000251960">
    <property type="component" value="Chromosome 7"/>
</dbReference>
<comment type="caution">
    <text evidence="2">The sequence shown here is derived from an EMBL/GenBank/DDBJ whole genome shotgun (WGS) entry which is preliminary data.</text>
</comment>
<dbReference type="PANTHER" id="PTHR23024">
    <property type="entry name" value="ARYLACETAMIDE DEACETYLASE"/>
    <property type="match status" value="1"/>
</dbReference>
<name>A0A3L6DWY3_MAIZE</name>
<dbReference type="GO" id="GO:0016787">
    <property type="term" value="F:hydrolase activity"/>
    <property type="evidence" value="ECO:0007669"/>
    <property type="project" value="InterPro"/>
</dbReference>